<evidence type="ECO:0000256" key="3">
    <source>
        <dbReference type="ARBA" id="ARBA00015405"/>
    </source>
</evidence>
<reference evidence="5" key="1">
    <citation type="submission" date="2023-06" db="EMBL/GenBank/DDBJ databases">
        <authorList>
            <person name="Delattre M."/>
        </authorList>
    </citation>
    <scope>NUCLEOTIDE SEQUENCE</scope>
    <source>
        <strain evidence="5">AF72</strain>
    </source>
</reference>
<accession>A0AA36G2F7</accession>
<dbReference type="GO" id="GO:0005634">
    <property type="term" value="C:nucleus"/>
    <property type="evidence" value="ECO:0007669"/>
    <property type="project" value="UniProtKB-SubCell"/>
</dbReference>
<evidence type="ECO:0000313" key="5">
    <source>
        <dbReference type="EMBL" id="CAJ0577067.1"/>
    </source>
</evidence>
<evidence type="ECO:0000256" key="1">
    <source>
        <dbReference type="ARBA" id="ARBA00004123"/>
    </source>
</evidence>
<evidence type="ECO:0000256" key="2">
    <source>
        <dbReference type="ARBA" id="ARBA00007925"/>
    </source>
</evidence>
<name>A0AA36G2F7_9BILA</name>
<organism evidence="5 6">
    <name type="scientific">Mesorhabditis spiculigera</name>
    <dbReference type="NCBI Taxonomy" id="96644"/>
    <lineage>
        <taxon>Eukaryota</taxon>
        <taxon>Metazoa</taxon>
        <taxon>Ecdysozoa</taxon>
        <taxon>Nematoda</taxon>
        <taxon>Chromadorea</taxon>
        <taxon>Rhabditida</taxon>
        <taxon>Rhabditina</taxon>
        <taxon>Rhabditomorpha</taxon>
        <taxon>Rhabditoidea</taxon>
        <taxon>Rhabditidae</taxon>
        <taxon>Mesorhabditinae</taxon>
        <taxon>Mesorhabditis</taxon>
    </lineage>
</organism>
<gene>
    <name evidence="5" type="ORF">MSPICULIGERA_LOCUS15346</name>
</gene>
<sequence length="506" mass="57212">MSKMVRETWLNTRAHHIIDRLYQADPEKWRADNGQSFMALCREKIKEVAAELPVYNDDMVNGRAVRIRAIVQNQLEDEYFRLDYEIPPVGGQPTHFPVCYRSFMDSADGRPYSGQPIRRSRYMMAPVPGASAWWDTEWAGNAETPEVMDFGNFVATVVEESFRPNSIMELYGFASKAPLDQDSEETDESLKRPIFYVIDWKPYVETIDDAAPLCSTYQEILDSAIGDPTAARFLMLNLLAKVYSRNPLPPQCTLPVTLCGVTNPKPIIDLVRSLMPRVIHLRLTSEEFSTSFASYRDYDRGIMVQGKLQCALDNTVLIIDETELPEGSVPIQGDDRTASQNKASLEQIMNSQAIDYDFSFYPVNFEVDMPIIVISHDAGRALKTPWRIPFPGEVGPLAVDDSTLRMFRKSISAAKEKLKGIEIMTEEISRGFSNMTHTHVAGGYDKVERFHHILAVCRLSVAHNGRHTITPEVWNEALALEAKCAEKFNEWNNGAADPRLVFAPTE</sequence>
<keyword evidence="6" id="KW-1185">Reference proteome</keyword>
<dbReference type="AlphaFoldDB" id="A0AA36G2F7"/>
<feature type="non-terminal residue" evidence="5">
    <location>
        <position position="506"/>
    </location>
</feature>
<dbReference type="Pfam" id="PF09739">
    <property type="entry name" value="MCM_bind"/>
    <property type="match status" value="1"/>
</dbReference>
<proteinExistence type="inferred from homology"/>
<dbReference type="PANTHER" id="PTHR13489:SF0">
    <property type="entry name" value="MINI-CHROMOSOME MAINTENANCE COMPLEX-BINDING PROTEIN"/>
    <property type="match status" value="1"/>
</dbReference>
<evidence type="ECO:0000313" key="6">
    <source>
        <dbReference type="Proteomes" id="UP001177023"/>
    </source>
</evidence>
<protein>
    <recommendedName>
        <fullName evidence="3">Mini-chromosome maintenance complex-binding protein</fullName>
    </recommendedName>
</protein>
<dbReference type="InterPro" id="IPR019140">
    <property type="entry name" value="MCM_complex-bd"/>
</dbReference>
<dbReference type="PANTHER" id="PTHR13489">
    <property type="entry name" value="MINI-CHROMOSOME MAINTENANCE COMPLEX-BINDING PROTEIN"/>
    <property type="match status" value="1"/>
</dbReference>
<comment type="similarity">
    <text evidence="2">Belongs to the MCMBP family.</text>
</comment>
<comment type="subcellular location">
    <subcellularLocation>
        <location evidence="1">Nucleus</location>
    </subcellularLocation>
</comment>
<dbReference type="Proteomes" id="UP001177023">
    <property type="component" value="Unassembled WGS sequence"/>
</dbReference>
<dbReference type="GO" id="GO:0003682">
    <property type="term" value="F:chromatin binding"/>
    <property type="evidence" value="ECO:0007669"/>
    <property type="project" value="TreeGrafter"/>
</dbReference>
<dbReference type="EMBL" id="CATQJA010002648">
    <property type="protein sequence ID" value="CAJ0577067.1"/>
    <property type="molecule type" value="Genomic_DNA"/>
</dbReference>
<dbReference type="GO" id="GO:0006261">
    <property type="term" value="P:DNA-templated DNA replication"/>
    <property type="evidence" value="ECO:0007669"/>
    <property type="project" value="TreeGrafter"/>
</dbReference>
<evidence type="ECO:0000256" key="4">
    <source>
        <dbReference type="ARBA" id="ARBA00023242"/>
    </source>
</evidence>
<keyword evidence="4" id="KW-0539">Nucleus</keyword>
<comment type="caution">
    <text evidence="5">The sequence shown here is derived from an EMBL/GenBank/DDBJ whole genome shotgun (WGS) entry which is preliminary data.</text>
</comment>